<dbReference type="Pfam" id="PF14559">
    <property type="entry name" value="TPR_19"/>
    <property type="match status" value="1"/>
</dbReference>
<dbReference type="PROSITE" id="PS51257">
    <property type="entry name" value="PROKAR_LIPOPROTEIN"/>
    <property type="match status" value="1"/>
</dbReference>
<name>A0ABT5T9G2_9RHOB</name>
<dbReference type="Proteomes" id="UP001431784">
    <property type="component" value="Unassembled WGS sequence"/>
</dbReference>
<accession>A0ABT5T9G2</accession>
<comment type="caution">
    <text evidence="2">The sequence shown here is derived from an EMBL/GenBank/DDBJ whole genome shotgun (WGS) entry which is preliminary data.</text>
</comment>
<dbReference type="Pfam" id="PF13432">
    <property type="entry name" value="TPR_16"/>
    <property type="match status" value="1"/>
</dbReference>
<evidence type="ECO:0000256" key="1">
    <source>
        <dbReference type="SAM" id="SignalP"/>
    </source>
</evidence>
<dbReference type="InterPro" id="IPR011990">
    <property type="entry name" value="TPR-like_helical_dom_sf"/>
</dbReference>
<dbReference type="RefSeq" id="WP_274352430.1">
    <property type="nucleotide sequence ID" value="NZ_JAQZSM010000009.1"/>
</dbReference>
<dbReference type="Gene3D" id="1.25.40.10">
    <property type="entry name" value="Tetratricopeptide repeat domain"/>
    <property type="match status" value="1"/>
</dbReference>
<reference evidence="2" key="1">
    <citation type="submission" date="2023-02" db="EMBL/GenBank/DDBJ databases">
        <title>Description of Roseinatronobacter alkalisoli sp. nov., an alkaliphilic bacerium isolated from soda soil.</title>
        <authorList>
            <person name="Wei W."/>
        </authorList>
    </citation>
    <scope>NUCLEOTIDE SEQUENCE</scope>
    <source>
        <strain evidence="2">HJB301</strain>
    </source>
</reference>
<dbReference type="SUPFAM" id="SSF48452">
    <property type="entry name" value="TPR-like"/>
    <property type="match status" value="1"/>
</dbReference>
<feature type="signal peptide" evidence="1">
    <location>
        <begin position="1"/>
        <end position="18"/>
    </location>
</feature>
<gene>
    <name evidence="2" type="ORF">PUT78_11630</name>
</gene>
<keyword evidence="1" id="KW-0732">Signal</keyword>
<evidence type="ECO:0000313" key="3">
    <source>
        <dbReference type="Proteomes" id="UP001431784"/>
    </source>
</evidence>
<sequence length="285" mass="31142">MRHPGLIALLAGSVFVVAACEGSKQAAVTRAIDSVVAVDNQNMADLMLAAGNPEEAVSYFAAQVERDPTHLGSQRGLARSLVRAGRVADALPVWQRVTADADATHDDRLMLADTYIRANRWAEAERTLNAVPPTHESYDRYRLEAIIADSKQQWQKADHFYETAAGLTTRPAGVLNNWGYSKLTRGAPRDAESLFAQALQHDPDMFTAKNNMALARAAQGNYSLPLVRMSQQERAMLLHTMAIAAIRKGDTNVGRTMLSEAIETHPQHFEEAVRALRALEGGGRG</sequence>
<evidence type="ECO:0000313" key="2">
    <source>
        <dbReference type="EMBL" id="MDD7971753.1"/>
    </source>
</evidence>
<proteinExistence type="predicted"/>
<dbReference type="EMBL" id="JAQZSM010000009">
    <property type="protein sequence ID" value="MDD7971753.1"/>
    <property type="molecule type" value="Genomic_DNA"/>
</dbReference>
<keyword evidence="3" id="KW-1185">Reference proteome</keyword>
<organism evidence="2 3">
    <name type="scientific">Roseinatronobacter alkalisoli</name>
    <dbReference type="NCBI Taxonomy" id="3028235"/>
    <lineage>
        <taxon>Bacteria</taxon>
        <taxon>Pseudomonadati</taxon>
        <taxon>Pseudomonadota</taxon>
        <taxon>Alphaproteobacteria</taxon>
        <taxon>Rhodobacterales</taxon>
        <taxon>Paracoccaceae</taxon>
        <taxon>Roseinatronobacter</taxon>
    </lineage>
</organism>
<protein>
    <submittedName>
        <fullName evidence="2">Tetratricopeptide repeat protein</fullName>
    </submittedName>
</protein>
<feature type="chain" id="PRO_5046115236" evidence="1">
    <location>
        <begin position="19"/>
        <end position="285"/>
    </location>
</feature>